<dbReference type="PANTHER" id="PTHR46267:SF15">
    <property type="entry name" value="WINGED HELIX-TURN-HELIX TRANSCRIPTION REPRESSOR DNA-BINDING PROTEIN-RELATED"/>
    <property type="match status" value="1"/>
</dbReference>
<protein>
    <submittedName>
        <fullName evidence="7">Uncharacterized protein</fullName>
    </submittedName>
</protein>
<dbReference type="SUPFAM" id="SSF46689">
    <property type="entry name" value="Homeodomain-like"/>
    <property type="match status" value="1"/>
</dbReference>
<evidence type="ECO:0000313" key="10">
    <source>
        <dbReference type="Proteomes" id="UP000236291"/>
    </source>
</evidence>
<dbReference type="GO" id="GO:0005634">
    <property type="term" value="C:nucleus"/>
    <property type="evidence" value="ECO:0007669"/>
    <property type="project" value="UniProtKB-SubCell"/>
</dbReference>
<comment type="caution">
    <text evidence="7">The sequence shown here is derived from an EMBL/GenBank/DDBJ whole genome shotgun (WGS) entry which is preliminary data.</text>
</comment>
<dbReference type="Gene3D" id="1.10.10.60">
    <property type="entry name" value="Homeodomain-like"/>
    <property type="match status" value="1"/>
</dbReference>
<reference evidence="7 10" key="1">
    <citation type="journal article" date="2014" name="Am. J. Bot.">
        <title>Genome assembly and annotation for red clover (Trifolium pratense; Fabaceae).</title>
        <authorList>
            <person name="Istvanek J."/>
            <person name="Jaros M."/>
            <person name="Krenek A."/>
            <person name="Repkova J."/>
        </authorList>
    </citation>
    <scope>NUCLEOTIDE SEQUENCE [LARGE SCALE GENOMIC DNA]</scope>
    <source>
        <strain evidence="10">cv. Tatra</strain>
        <tissue evidence="7">Young leaves</tissue>
    </source>
</reference>
<accession>A0A2K3JMY6</accession>
<evidence type="ECO:0000256" key="5">
    <source>
        <dbReference type="ARBA" id="ARBA00023242"/>
    </source>
</evidence>
<comment type="subcellular location">
    <subcellularLocation>
        <location evidence="2">Chromosome</location>
    </subcellularLocation>
    <subcellularLocation>
        <location evidence="1">Nucleus</location>
    </subcellularLocation>
</comment>
<dbReference type="Proteomes" id="UP000236291">
    <property type="component" value="Unassembled WGS sequence"/>
</dbReference>
<dbReference type="EMBL" id="ASHM01024506">
    <property type="protein sequence ID" value="PNX72330.1"/>
    <property type="molecule type" value="Genomic_DNA"/>
</dbReference>
<evidence type="ECO:0000313" key="8">
    <source>
        <dbReference type="EMBL" id="PNX72330.1"/>
    </source>
</evidence>
<feature type="region of interest" description="Disordered" evidence="6">
    <location>
        <begin position="193"/>
        <end position="231"/>
    </location>
</feature>
<dbReference type="InterPro" id="IPR044597">
    <property type="entry name" value="SMH1-6"/>
</dbReference>
<evidence type="ECO:0000256" key="6">
    <source>
        <dbReference type="SAM" id="MobiDB-lite"/>
    </source>
</evidence>
<dbReference type="EMBL" id="ASHM01035034">
    <property type="protein sequence ID" value="PNX78934.1"/>
    <property type="molecule type" value="Genomic_DNA"/>
</dbReference>
<dbReference type="InterPro" id="IPR009057">
    <property type="entry name" value="Homeodomain-like_sf"/>
</dbReference>
<proteinExistence type="predicted"/>
<keyword evidence="4" id="KW-0238">DNA-binding</keyword>
<keyword evidence="3" id="KW-0158">Chromosome</keyword>
<evidence type="ECO:0000256" key="2">
    <source>
        <dbReference type="ARBA" id="ARBA00004286"/>
    </source>
</evidence>
<evidence type="ECO:0000313" key="7">
    <source>
        <dbReference type="EMBL" id="PNX55405.1"/>
    </source>
</evidence>
<reference evidence="7 10" key="2">
    <citation type="journal article" date="2017" name="Front. Plant Sci.">
        <title>Gene Classification and Mining of Molecular Markers Useful in Red Clover (Trifolium pratense) Breeding.</title>
        <authorList>
            <person name="Istvanek J."/>
            <person name="Dluhosova J."/>
            <person name="Dluhos P."/>
            <person name="Patkova L."/>
            <person name="Nedelnik J."/>
            <person name="Repkova J."/>
        </authorList>
    </citation>
    <scope>NUCLEOTIDE SEQUENCE [LARGE SCALE GENOMIC DNA]</scope>
    <source>
        <strain evidence="10">cv. Tatra</strain>
        <tissue evidence="7">Young leaves</tissue>
    </source>
</reference>
<dbReference type="GO" id="GO:0003691">
    <property type="term" value="F:double-stranded telomeric DNA binding"/>
    <property type="evidence" value="ECO:0007669"/>
    <property type="project" value="InterPro"/>
</dbReference>
<name>A0A2K3JMY6_TRIPR</name>
<sequence length="231" mass="26387">MKNWTEKAISALYVGNLVHKNNWHAIKSDPRFGPWLVNFSEKDLRNWVKADEAMFGKSQPTRLNQEGMSGVNQPNIWQKIKADPRFGSILSRRSEDDIKNKFEADLEFFGVNRSEIDGRDKVNDDAEKFENWKTNEAFALCLGVIKYGRNNWDAIKADSHFGPLLVERDAYSCRLKYQHDLDKLERDILAMQQQASQDTGVPEPVRAIGAGGETSRGARARDKKKGKGCRR</sequence>
<evidence type="ECO:0000256" key="4">
    <source>
        <dbReference type="ARBA" id="ARBA00023125"/>
    </source>
</evidence>
<evidence type="ECO:0000256" key="1">
    <source>
        <dbReference type="ARBA" id="ARBA00004123"/>
    </source>
</evidence>
<organism evidence="7 10">
    <name type="scientific">Trifolium pratense</name>
    <name type="common">Red clover</name>
    <dbReference type="NCBI Taxonomy" id="57577"/>
    <lineage>
        <taxon>Eukaryota</taxon>
        <taxon>Viridiplantae</taxon>
        <taxon>Streptophyta</taxon>
        <taxon>Embryophyta</taxon>
        <taxon>Tracheophyta</taxon>
        <taxon>Spermatophyta</taxon>
        <taxon>Magnoliopsida</taxon>
        <taxon>eudicotyledons</taxon>
        <taxon>Gunneridae</taxon>
        <taxon>Pentapetalae</taxon>
        <taxon>rosids</taxon>
        <taxon>fabids</taxon>
        <taxon>Fabales</taxon>
        <taxon>Fabaceae</taxon>
        <taxon>Papilionoideae</taxon>
        <taxon>50 kb inversion clade</taxon>
        <taxon>NPAAA clade</taxon>
        <taxon>Hologalegina</taxon>
        <taxon>IRL clade</taxon>
        <taxon>Trifolieae</taxon>
        <taxon>Trifolium</taxon>
    </lineage>
</organism>
<dbReference type="GO" id="GO:0005694">
    <property type="term" value="C:chromosome"/>
    <property type="evidence" value="ECO:0007669"/>
    <property type="project" value="UniProtKB-SubCell"/>
</dbReference>
<feature type="compositionally biased region" description="Basic residues" evidence="6">
    <location>
        <begin position="221"/>
        <end position="231"/>
    </location>
</feature>
<dbReference type="EMBL" id="ASHM01071413">
    <property type="protein sequence ID" value="PNX55405.1"/>
    <property type="molecule type" value="Genomic_DNA"/>
</dbReference>
<gene>
    <name evidence="8" type="ORF">L195_g028220</name>
    <name evidence="9" type="ORF">L195_g034917</name>
    <name evidence="7" type="ORF">L195_g049034</name>
</gene>
<evidence type="ECO:0000256" key="3">
    <source>
        <dbReference type="ARBA" id="ARBA00022454"/>
    </source>
</evidence>
<dbReference type="AlphaFoldDB" id="A0A2K3JMY6"/>
<keyword evidence="5" id="KW-0539">Nucleus</keyword>
<evidence type="ECO:0000313" key="9">
    <source>
        <dbReference type="EMBL" id="PNX78934.1"/>
    </source>
</evidence>
<dbReference type="PANTHER" id="PTHR46267">
    <property type="entry name" value="SINGLE MYB HISTONE 4"/>
    <property type="match status" value="1"/>
</dbReference>